<name>A0ABR0B1W9_9CRUS</name>
<proteinExistence type="predicted"/>
<evidence type="ECO:0000313" key="1">
    <source>
        <dbReference type="EMBL" id="KAK4035695.1"/>
    </source>
</evidence>
<reference evidence="1 2" key="1">
    <citation type="journal article" date="2023" name="Nucleic Acids Res.">
        <title>The hologenome of Daphnia magna reveals possible DNA methylation and microbiome-mediated evolution of the host genome.</title>
        <authorList>
            <person name="Chaturvedi A."/>
            <person name="Li X."/>
            <person name="Dhandapani V."/>
            <person name="Marshall H."/>
            <person name="Kissane S."/>
            <person name="Cuenca-Cambronero M."/>
            <person name="Asole G."/>
            <person name="Calvet F."/>
            <person name="Ruiz-Romero M."/>
            <person name="Marangio P."/>
            <person name="Guigo R."/>
            <person name="Rago D."/>
            <person name="Mirbahai L."/>
            <person name="Eastwood N."/>
            <person name="Colbourne J.K."/>
            <person name="Zhou J."/>
            <person name="Mallon E."/>
            <person name="Orsini L."/>
        </authorList>
    </citation>
    <scope>NUCLEOTIDE SEQUENCE [LARGE SCALE GENOMIC DNA]</scope>
    <source>
        <strain evidence="1">LRV0_1</strain>
    </source>
</reference>
<accession>A0ABR0B1W9</accession>
<dbReference type="Proteomes" id="UP001234178">
    <property type="component" value="Unassembled WGS sequence"/>
</dbReference>
<protein>
    <submittedName>
        <fullName evidence="1">Uncharacterized protein</fullName>
    </submittedName>
</protein>
<dbReference type="EMBL" id="JAOYFB010000040">
    <property type="protein sequence ID" value="KAK4035695.1"/>
    <property type="molecule type" value="Genomic_DNA"/>
</dbReference>
<comment type="caution">
    <text evidence="1">The sequence shown here is derived from an EMBL/GenBank/DDBJ whole genome shotgun (WGS) entry which is preliminary data.</text>
</comment>
<keyword evidence="2" id="KW-1185">Reference proteome</keyword>
<gene>
    <name evidence="1" type="ORF">OUZ56_027780</name>
</gene>
<sequence length="236" mass="26610">MAHSGTNKNLLDAARQMIHREEGPCNGVSLHSIRVCIMSGQHPTFEASILLCFSGRLVRDFPAISTSTRRQNRIFNRRFRRFINVIAPPKSHVSKRSRLRDKFRSRSVSLRSVCAVRLRNVLEPYVACKKTGPARGIAMQTAEITRLNFPYRGNGSNGKFSAGCESSPSGGVTSWKPLRILTNVVTANRRKTWNMERETPHNRSNCNRREEWVDRRLGEAALHSGNAGRALKEARA</sequence>
<evidence type="ECO:0000313" key="2">
    <source>
        <dbReference type="Proteomes" id="UP001234178"/>
    </source>
</evidence>
<organism evidence="1 2">
    <name type="scientific">Daphnia magna</name>
    <dbReference type="NCBI Taxonomy" id="35525"/>
    <lineage>
        <taxon>Eukaryota</taxon>
        <taxon>Metazoa</taxon>
        <taxon>Ecdysozoa</taxon>
        <taxon>Arthropoda</taxon>
        <taxon>Crustacea</taxon>
        <taxon>Branchiopoda</taxon>
        <taxon>Diplostraca</taxon>
        <taxon>Cladocera</taxon>
        <taxon>Anomopoda</taxon>
        <taxon>Daphniidae</taxon>
        <taxon>Daphnia</taxon>
    </lineage>
</organism>